<feature type="transmembrane region" description="Helical" evidence="1">
    <location>
        <begin position="51"/>
        <end position="72"/>
    </location>
</feature>
<comment type="caution">
    <text evidence="2">The sequence shown here is derived from an EMBL/GenBank/DDBJ whole genome shotgun (WGS) entry which is preliminary data.</text>
</comment>
<evidence type="ECO:0000313" key="3">
    <source>
        <dbReference type="Proteomes" id="UP000275256"/>
    </source>
</evidence>
<feature type="transmembrane region" description="Helical" evidence="1">
    <location>
        <begin position="6"/>
        <end position="39"/>
    </location>
</feature>
<proteinExistence type="predicted"/>
<reference evidence="2 3" key="1">
    <citation type="submission" date="2018-10" db="EMBL/GenBank/DDBJ databases">
        <title>Tessaracoccus antarcticuss sp. nov., isolated from sediment.</title>
        <authorList>
            <person name="Zhou L.Y."/>
            <person name="Du Z.J."/>
        </authorList>
    </citation>
    <scope>NUCLEOTIDE SEQUENCE [LARGE SCALE GENOMIC DNA]</scope>
    <source>
        <strain evidence="2 3">JDX10</strain>
    </source>
</reference>
<sequence>MTDGHPLVWLWLLLVGSTISINTTNPVLLLVLVVALGATGFMAGGPRRASFVTALGAALAAALVWVGLTLVLPRGSAADALLMLPSWSPGPGVTFGGPLGLTSVVGGLVGALRAAAVVLLFGLAGQLVSARGWLALSRSTLGAGAPALHPLACVGEASVEALASRQRVAQQRWGSGAAAGWLTSLLLAARDIARADRPRVAPRPGVEIIRLLMLLLLTAGPVLALAAGVLPTAVTTHLFGTDLIALVVVLAVVLGLALPGTPSLVWQWRASDVPQAAAALVLTLAWALRGPLGQTAALNPPPGDLTALPWALAGAAVLLPLAVGLTGQRTPRRVAAHA</sequence>
<feature type="transmembrane region" description="Helical" evidence="1">
    <location>
        <begin position="92"/>
        <end position="121"/>
    </location>
</feature>
<organism evidence="2 3">
    <name type="scientific">Tessaracoccus antarcticus</name>
    <dbReference type="NCBI Taxonomy" id="2479848"/>
    <lineage>
        <taxon>Bacteria</taxon>
        <taxon>Bacillati</taxon>
        <taxon>Actinomycetota</taxon>
        <taxon>Actinomycetes</taxon>
        <taxon>Propionibacteriales</taxon>
        <taxon>Propionibacteriaceae</taxon>
        <taxon>Tessaracoccus</taxon>
    </lineage>
</organism>
<protein>
    <submittedName>
        <fullName evidence="2">Uncharacterized protein</fullName>
    </submittedName>
</protein>
<feature type="transmembrane region" description="Helical" evidence="1">
    <location>
        <begin position="308"/>
        <end position="327"/>
    </location>
</feature>
<accession>A0A3M0G9Q6</accession>
<dbReference type="AlphaFoldDB" id="A0A3M0G9Q6"/>
<evidence type="ECO:0000256" key="1">
    <source>
        <dbReference type="SAM" id="Phobius"/>
    </source>
</evidence>
<keyword evidence="3" id="KW-1185">Reference proteome</keyword>
<keyword evidence="1" id="KW-0812">Transmembrane</keyword>
<dbReference type="RefSeq" id="WP_121902380.1">
    <property type="nucleotide sequence ID" value="NZ_REFW01000004.1"/>
</dbReference>
<dbReference type="EMBL" id="REFW01000004">
    <property type="protein sequence ID" value="RMB58343.1"/>
    <property type="molecule type" value="Genomic_DNA"/>
</dbReference>
<feature type="transmembrane region" description="Helical" evidence="1">
    <location>
        <begin position="270"/>
        <end position="288"/>
    </location>
</feature>
<feature type="transmembrane region" description="Helical" evidence="1">
    <location>
        <begin position="236"/>
        <end position="258"/>
    </location>
</feature>
<name>A0A3M0G9Q6_9ACTN</name>
<keyword evidence="1" id="KW-1133">Transmembrane helix</keyword>
<evidence type="ECO:0000313" key="2">
    <source>
        <dbReference type="EMBL" id="RMB58343.1"/>
    </source>
</evidence>
<feature type="transmembrane region" description="Helical" evidence="1">
    <location>
        <begin position="208"/>
        <end position="230"/>
    </location>
</feature>
<keyword evidence="1" id="KW-0472">Membrane</keyword>
<dbReference type="Proteomes" id="UP000275256">
    <property type="component" value="Unassembled WGS sequence"/>
</dbReference>
<gene>
    <name evidence="2" type="ORF">EAX62_14180</name>
</gene>